<accession>A0A8R1XTK0</accession>
<reference evidence="2" key="1">
    <citation type="submission" date="2013-10" db="EMBL/GenBank/DDBJ databases">
        <title>Genome sequencing of Onchocerca volvulus.</title>
        <authorList>
            <person name="Cotton J."/>
            <person name="Tsai J."/>
            <person name="Stanley E."/>
            <person name="Tracey A."/>
            <person name="Holroyd N."/>
            <person name="Lustigman S."/>
            <person name="Berriman M."/>
        </authorList>
    </citation>
    <scope>NUCLEOTIDE SEQUENCE</scope>
</reference>
<evidence type="ECO:0000313" key="1">
    <source>
        <dbReference type="EnsemblMetazoa" id="OVOC2450.1"/>
    </source>
</evidence>
<name>A0A8R1XTK0_ONCVO</name>
<reference evidence="1" key="2">
    <citation type="submission" date="2022-06" db="UniProtKB">
        <authorList>
            <consortium name="EnsemblMetazoa"/>
        </authorList>
    </citation>
    <scope>IDENTIFICATION</scope>
</reference>
<dbReference type="EMBL" id="CMVM020000074">
    <property type="status" value="NOT_ANNOTATED_CDS"/>
    <property type="molecule type" value="Genomic_DNA"/>
</dbReference>
<keyword evidence="2" id="KW-1185">Reference proteome</keyword>
<protein>
    <submittedName>
        <fullName evidence="1">Uncharacterized protein</fullName>
    </submittedName>
</protein>
<dbReference type="EnsemblMetazoa" id="OVOC2450.1">
    <property type="protein sequence ID" value="OVOC2450.1"/>
    <property type="gene ID" value="WBGene00239259"/>
</dbReference>
<sequence length="98" mass="10904">MKSLIKEMLSPRVSYQQLALVFLLALAICYAIPFSKYDPFLMSGKDIYPRADFTVVVAVAVKRESDPLLMGKKSDKDHCQDVVGLFTTSKDGTICLVL</sequence>
<dbReference type="Proteomes" id="UP000024404">
    <property type="component" value="Unassembled WGS sequence"/>
</dbReference>
<organism evidence="1 2">
    <name type="scientific">Onchocerca volvulus</name>
    <dbReference type="NCBI Taxonomy" id="6282"/>
    <lineage>
        <taxon>Eukaryota</taxon>
        <taxon>Metazoa</taxon>
        <taxon>Ecdysozoa</taxon>
        <taxon>Nematoda</taxon>
        <taxon>Chromadorea</taxon>
        <taxon>Rhabditida</taxon>
        <taxon>Spirurina</taxon>
        <taxon>Spiruromorpha</taxon>
        <taxon>Filarioidea</taxon>
        <taxon>Onchocercidae</taxon>
        <taxon>Onchocerca</taxon>
    </lineage>
</organism>
<evidence type="ECO:0000313" key="2">
    <source>
        <dbReference type="Proteomes" id="UP000024404"/>
    </source>
</evidence>
<proteinExistence type="predicted"/>
<dbReference type="AlphaFoldDB" id="A0A8R1XTK0"/>